<dbReference type="InterPro" id="IPR013424">
    <property type="entry name" value="Ice-binding_C"/>
</dbReference>
<evidence type="ECO:0000256" key="1">
    <source>
        <dbReference type="SAM" id="SignalP"/>
    </source>
</evidence>
<protein>
    <submittedName>
        <fullName evidence="2">PEP-CTERM sorting domain-containing protein</fullName>
    </submittedName>
</protein>
<comment type="caution">
    <text evidence="2">The sequence shown here is derived from an EMBL/GenBank/DDBJ whole genome shotgun (WGS) entry which is preliminary data.</text>
</comment>
<dbReference type="NCBIfam" id="TIGR02595">
    <property type="entry name" value="PEP_CTERM"/>
    <property type="match status" value="1"/>
</dbReference>
<dbReference type="Proteomes" id="UP001235303">
    <property type="component" value="Unassembled WGS sequence"/>
</dbReference>
<dbReference type="PROSITE" id="PS51257">
    <property type="entry name" value="PROKAR_LIPOPROTEIN"/>
    <property type="match status" value="1"/>
</dbReference>
<organism evidence="2 3">
    <name type="scientific">Roseofilum acuticapitatum BLCC-M154</name>
    <dbReference type="NCBI Taxonomy" id="3022444"/>
    <lineage>
        <taxon>Bacteria</taxon>
        <taxon>Bacillati</taxon>
        <taxon>Cyanobacteriota</taxon>
        <taxon>Cyanophyceae</taxon>
        <taxon>Desertifilales</taxon>
        <taxon>Desertifilaceae</taxon>
        <taxon>Roseofilum</taxon>
        <taxon>Roseofilum acuticapitatum</taxon>
    </lineage>
</organism>
<proteinExistence type="predicted"/>
<evidence type="ECO:0000313" key="3">
    <source>
        <dbReference type="Proteomes" id="UP001235303"/>
    </source>
</evidence>
<feature type="signal peptide" evidence="1">
    <location>
        <begin position="1"/>
        <end position="28"/>
    </location>
</feature>
<dbReference type="NCBIfam" id="NF041930">
    <property type="entry name" value="Xrt_dep_XDD3"/>
    <property type="match status" value="1"/>
</dbReference>
<feature type="chain" id="PRO_5045486815" evidence="1">
    <location>
        <begin position="29"/>
        <end position="312"/>
    </location>
</feature>
<reference evidence="2 3" key="1">
    <citation type="submission" date="2023-01" db="EMBL/GenBank/DDBJ databases">
        <title>Novel diversity within Roseofilum (Cyanobacteria; Desertifilaceae) from marine benthic mats with descriptions of four novel species.</title>
        <authorList>
            <person name="Wang Y."/>
            <person name="Berthold D.E."/>
            <person name="Hu J."/>
            <person name="Lefler F.W."/>
            <person name="Laughinghouse H.D. IV."/>
        </authorList>
    </citation>
    <scope>NUCLEOTIDE SEQUENCE [LARGE SCALE GENOMIC DNA]</scope>
    <source>
        <strain evidence="2 3">BLCC-M154</strain>
    </source>
</reference>
<dbReference type="RefSeq" id="WP_283755156.1">
    <property type="nucleotide sequence ID" value="NZ_JAQOSP010000116.1"/>
</dbReference>
<keyword evidence="1" id="KW-0732">Signal</keyword>
<name>A0ABT7AWW6_9CYAN</name>
<dbReference type="EMBL" id="JAQOSP010000116">
    <property type="protein sequence ID" value="MDJ1171403.1"/>
    <property type="molecule type" value="Genomic_DNA"/>
</dbReference>
<evidence type="ECO:0000313" key="2">
    <source>
        <dbReference type="EMBL" id="MDJ1171403.1"/>
    </source>
</evidence>
<accession>A0ABT7AWW6</accession>
<keyword evidence="3" id="KW-1185">Reference proteome</keyword>
<gene>
    <name evidence="2" type="ORF">PMG71_18385</name>
</gene>
<sequence length="312" mass="33063">MKLNSIQTLIGTAATTACLLSMTGVAQAGTFVNGWNYARDYFNDGTGGEVNGVSVYEIYGMAVHQDGDTITVGINTNLGLQGASYNGANDKNIGWSDFLFSVGGEQYGIHFAETNDSFGRGLNDATLDAAQGTNPVGLYKDITTKNVTAVNSGWSTIEKHYDHTKGRAQNVADRNAGVKSLGDLEASETSFYTANRGAPTSIASGTKVENDNFQLLNSTQLSNLGLNFSNAFGVENNKLGTQTFGFSFTKTPEMLGEFVSYLFAECTNDGIALKGTFEEVEVPSIPVPEPTAVAGLALVGLMFAGSKLRKQS</sequence>